<feature type="region of interest" description="Disordered" evidence="9">
    <location>
        <begin position="419"/>
        <end position="446"/>
    </location>
</feature>
<name>A0A2P6NC71_9EUKA</name>
<dbReference type="Pfam" id="PF09785">
    <property type="entry name" value="Prp31_C"/>
    <property type="match status" value="1"/>
</dbReference>
<dbReference type="FunFam" id="1.10.287.4070:FF:000003">
    <property type="entry name" value="U4/U6 small nuclear ribonucleoprotein PRP31"/>
    <property type="match status" value="1"/>
</dbReference>
<keyword evidence="4" id="KW-0747">Spliceosome</keyword>
<evidence type="ECO:0000256" key="5">
    <source>
        <dbReference type="ARBA" id="ARBA00022884"/>
    </source>
</evidence>
<dbReference type="InterPro" id="IPR027105">
    <property type="entry name" value="Prp31"/>
</dbReference>
<dbReference type="SMART" id="SM00931">
    <property type="entry name" value="NOSIC"/>
    <property type="match status" value="1"/>
</dbReference>
<dbReference type="InterPro" id="IPR042239">
    <property type="entry name" value="Nop_C"/>
</dbReference>
<feature type="region of interest" description="Disordered" evidence="9">
    <location>
        <begin position="1"/>
        <end position="41"/>
    </location>
</feature>
<organism evidence="11 12">
    <name type="scientific">Planoprotostelium fungivorum</name>
    <dbReference type="NCBI Taxonomy" id="1890364"/>
    <lineage>
        <taxon>Eukaryota</taxon>
        <taxon>Amoebozoa</taxon>
        <taxon>Evosea</taxon>
        <taxon>Variosea</taxon>
        <taxon>Cavosteliida</taxon>
        <taxon>Cavosteliaceae</taxon>
        <taxon>Planoprotostelium</taxon>
    </lineage>
</organism>
<dbReference type="Gene3D" id="1.10.246.90">
    <property type="entry name" value="Nop domain"/>
    <property type="match status" value="1"/>
</dbReference>
<dbReference type="STRING" id="1890364.A0A2P6NC71"/>
<dbReference type="EMBL" id="MDYQ01000122">
    <property type="protein sequence ID" value="PRP81545.1"/>
    <property type="molecule type" value="Genomic_DNA"/>
</dbReference>
<keyword evidence="12" id="KW-1185">Reference proteome</keyword>
<evidence type="ECO:0000256" key="6">
    <source>
        <dbReference type="ARBA" id="ARBA00023187"/>
    </source>
</evidence>
<dbReference type="InterPro" id="IPR019175">
    <property type="entry name" value="Prp31_C"/>
</dbReference>
<dbReference type="AlphaFoldDB" id="A0A2P6NC71"/>
<keyword evidence="3" id="KW-0507">mRNA processing</keyword>
<sequence>MSKTLADEFMDDFGEEEGEEEEQTEETKEEEEEEEDPEMKDIVAEDPSTMQVELPSAAEIKQITKLAYGARLKNLVAKIETEITPGLSKLSSEEEYDLIVDANNMAVEITDDITRIHKFVQDRYAKKFPELSNIVFNPLDYARVVQRLGNEEDLTKIDLSDILPSATIMVLTVTATTTQGEPLAEEELKTVMDAVTASFALDESRTKIVTYVESRMNKIAPSLSILLGTGVAAKIMSAAGGLSALSKLPAGTIMSLGRNRKSIPGLASTVASRHIGFINETEVVTKAPPPLKTRALRLIIGRTALCARADAHRAGPSVGDKYRSEIERKLEKAQEPPPPKAPKPLPVPDDRPRKRRGGRKIRRFKEKYQVTELRKQANRLAFGVEESTVGNNMKSLGMLTGASGKVRLTAEDKGLLKKQQKARTYSGSSGNTSGLSSSLAFTSGQEMQLPEPPQLKKVKLTPGTDSYFGGGTMSFINKNA</sequence>
<dbReference type="OrthoDB" id="4771285at2759"/>
<evidence type="ECO:0000256" key="9">
    <source>
        <dbReference type="SAM" id="MobiDB-lite"/>
    </source>
</evidence>
<evidence type="ECO:0000256" key="2">
    <source>
        <dbReference type="ARBA" id="ARBA00005572"/>
    </source>
</evidence>
<dbReference type="InterPro" id="IPR012976">
    <property type="entry name" value="NOSIC"/>
</dbReference>
<dbReference type="Pfam" id="PF01798">
    <property type="entry name" value="Nop"/>
    <property type="match status" value="1"/>
</dbReference>
<evidence type="ECO:0000256" key="7">
    <source>
        <dbReference type="ARBA" id="ARBA00023242"/>
    </source>
</evidence>
<gene>
    <name evidence="11" type="ORF">PROFUN_10907</name>
</gene>
<dbReference type="GO" id="GO:0000244">
    <property type="term" value="P:spliceosomal tri-snRNP complex assembly"/>
    <property type="evidence" value="ECO:0007669"/>
    <property type="project" value="InterPro"/>
</dbReference>
<feature type="compositionally biased region" description="Low complexity" evidence="9">
    <location>
        <begin position="426"/>
        <end position="438"/>
    </location>
</feature>
<protein>
    <recommendedName>
        <fullName evidence="10">Nop domain-containing protein</fullName>
    </recommendedName>
</protein>
<proteinExistence type="inferred from homology"/>
<dbReference type="GO" id="GO:0003723">
    <property type="term" value="F:RNA binding"/>
    <property type="evidence" value="ECO:0007669"/>
    <property type="project" value="UniProtKB-KW"/>
</dbReference>
<dbReference type="InParanoid" id="A0A2P6NC71"/>
<comment type="subcellular location">
    <subcellularLocation>
        <location evidence="1">Nucleus</location>
    </subcellularLocation>
</comment>
<feature type="region of interest" description="Disordered" evidence="9">
    <location>
        <begin position="329"/>
        <end position="365"/>
    </location>
</feature>
<dbReference type="GO" id="GO:0005687">
    <property type="term" value="C:U4 snRNP"/>
    <property type="evidence" value="ECO:0007669"/>
    <property type="project" value="TreeGrafter"/>
</dbReference>
<evidence type="ECO:0000259" key="10">
    <source>
        <dbReference type="PROSITE" id="PS51358"/>
    </source>
</evidence>
<evidence type="ECO:0000256" key="8">
    <source>
        <dbReference type="ARBA" id="ARBA00023274"/>
    </source>
</evidence>
<dbReference type="FunCoup" id="A0A2P6NC71">
    <property type="interactions" value="969"/>
</dbReference>
<dbReference type="SUPFAM" id="SSF89124">
    <property type="entry name" value="Nop domain"/>
    <property type="match status" value="1"/>
</dbReference>
<reference evidence="11 12" key="1">
    <citation type="journal article" date="2018" name="Genome Biol. Evol.">
        <title>Multiple Roots of Fruiting Body Formation in Amoebozoa.</title>
        <authorList>
            <person name="Hillmann F."/>
            <person name="Forbes G."/>
            <person name="Novohradska S."/>
            <person name="Ferling I."/>
            <person name="Riege K."/>
            <person name="Groth M."/>
            <person name="Westermann M."/>
            <person name="Marz M."/>
            <person name="Spaller T."/>
            <person name="Winckler T."/>
            <person name="Schaap P."/>
            <person name="Glockner G."/>
        </authorList>
    </citation>
    <scope>NUCLEOTIDE SEQUENCE [LARGE SCALE GENOMIC DNA]</scope>
    <source>
        <strain evidence="11 12">Jena</strain>
    </source>
</reference>
<evidence type="ECO:0000313" key="12">
    <source>
        <dbReference type="Proteomes" id="UP000241769"/>
    </source>
</evidence>
<keyword evidence="6" id="KW-0508">mRNA splicing</keyword>
<feature type="compositionally biased region" description="Basic residues" evidence="9">
    <location>
        <begin position="353"/>
        <end position="365"/>
    </location>
</feature>
<feature type="domain" description="Nop" evidence="10">
    <location>
        <begin position="219"/>
        <end position="335"/>
    </location>
</feature>
<keyword evidence="5" id="KW-0694">RNA-binding</keyword>
<keyword evidence="7" id="KW-0539">Nucleus</keyword>
<comment type="similarity">
    <text evidence="2">Belongs to the PRP31 family.</text>
</comment>
<dbReference type="InterPro" id="IPR002687">
    <property type="entry name" value="Nop_dom"/>
</dbReference>
<comment type="caution">
    <text evidence="11">The sequence shown here is derived from an EMBL/GenBank/DDBJ whole genome shotgun (WGS) entry which is preliminary data.</text>
</comment>
<dbReference type="PANTHER" id="PTHR13904:SF0">
    <property type="entry name" value="U4_U6 SMALL NUCLEAR RIBONUCLEOPROTEIN PRP31"/>
    <property type="match status" value="1"/>
</dbReference>
<keyword evidence="8" id="KW-0687">Ribonucleoprotein</keyword>
<accession>A0A2P6NC71</accession>
<feature type="compositionally biased region" description="Pro residues" evidence="9">
    <location>
        <begin position="335"/>
        <end position="347"/>
    </location>
</feature>
<evidence type="ECO:0000256" key="1">
    <source>
        <dbReference type="ARBA" id="ARBA00004123"/>
    </source>
</evidence>
<evidence type="ECO:0000256" key="3">
    <source>
        <dbReference type="ARBA" id="ARBA00022664"/>
    </source>
</evidence>
<dbReference type="PANTHER" id="PTHR13904">
    <property type="entry name" value="PRE-MRNA SPLICING FACTOR PRP31"/>
    <property type="match status" value="1"/>
</dbReference>
<dbReference type="Gene3D" id="1.10.287.4070">
    <property type="match status" value="1"/>
</dbReference>
<dbReference type="InterPro" id="IPR036070">
    <property type="entry name" value="Nop_dom_sf"/>
</dbReference>
<feature type="compositionally biased region" description="Acidic residues" evidence="9">
    <location>
        <begin position="8"/>
        <end position="38"/>
    </location>
</feature>
<dbReference type="GO" id="GO:0046540">
    <property type="term" value="C:U4/U6 x U5 tri-snRNP complex"/>
    <property type="evidence" value="ECO:0007669"/>
    <property type="project" value="InterPro"/>
</dbReference>
<dbReference type="GO" id="GO:0071011">
    <property type="term" value="C:precatalytic spliceosome"/>
    <property type="evidence" value="ECO:0007669"/>
    <property type="project" value="TreeGrafter"/>
</dbReference>
<dbReference type="PROSITE" id="PS51358">
    <property type="entry name" value="NOP"/>
    <property type="match status" value="1"/>
</dbReference>
<evidence type="ECO:0000313" key="11">
    <source>
        <dbReference type="EMBL" id="PRP81545.1"/>
    </source>
</evidence>
<dbReference type="Proteomes" id="UP000241769">
    <property type="component" value="Unassembled WGS sequence"/>
</dbReference>
<evidence type="ECO:0000256" key="4">
    <source>
        <dbReference type="ARBA" id="ARBA00022728"/>
    </source>
</evidence>